<keyword evidence="1" id="KW-1133">Transmembrane helix</keyword>
<feature type="transmembrane region" description="Helical" evidence="1">
    <location>
        <begin position="83"/>
        <end position="108"/>
    </location>
</feature>
<dbReference type="RefSeq" id="WP_254759921.1">
    <property type="nucleotide sequence ID" value="NZ_JANCLT010000009.1"/>
</dbReference>
<reference evidence="2" key="1">
    <citation type="submission" date="2022-07" db="EMBL/GenBank/DDBJ databases">
        <authorList>
            <person name="Li W.-J."/>
            <person name="Deng Q.-Q."/>
        </authorList>
    </citation>
    <scope>NUCLEOTIDE SEQUENCE</scope>
    <source>
        <strain evidence="2">SYSU M60031</strain>
    </source>
</reference>
<feature type="transmembrane region" description="Helical" evidence="1">
    <location>
        <begin position="130"/>
        <end position="152"/>
    </location>
</feature>
<comment type="caution">
    <text evidence="2">The sequence shown here is derived from an EMBL/GenBank/DDBJ whole genome shotgun (WGS) entry which is preliminary data.</text>
</comment>
<keyword evidence="1" id="KW-0472">Membrane</keyword>
<organism evidence="2 3">
    <name type="scientific">Ectobacillus ponti</name>
    <dbReference type="NCBI Taxonomy" id="2961894"/>
    <lineage>
        <taxon>Bacteria</taxon>
        <taxon>Bacillati</taxon>
        <taxon>Bacillota</taxon>
        <taxon>Bacilli</taxon>
        <taxon>Bacillales</taxon>
        <taxon>Bacillaceae</taxon>
        <taxon>Ectobacillus</taxon>
    </lineage>
</organism>
<dbReference type="EMBL" id="JANCLT010000009">
    <property type="protein sequence ID" value="MCP8970000.1"/>
    <property type="molecule type" value="Genomic_DNA"/>
</dbReference>
<keyword evidence="3" id="KW-1185">Reference proteome</keyword>
<dbReference type="AlphaFoldDB" id="A0AA42BQ70"/>
<proteinExistence type="predicted"/>
<keyword evidence="1" id="KW-0812">Transmembrane</keyword>
<evidence type="ECO:0000313" key="2">
    <source>
        <dbReference type="EMBL" id="MCP8970000.1"/>
    </source>
</evidence>
<name>A0AA42BQ70_9BACI</name>
<accession>A0AA42BQ70</accession>
<gene>
    <name evidence="2" type="ORF">NK662_15870</name>
</gene>
<evidence type="ECO:0000256" key="1">
    <source>
        <dbReference type="SAM" id="Phobius"/>
    </source>
</evidence>
<dbReference type="Proteomes" id="UP001156102">
    <property type="component" value="Unassembled WGS sequence"/>
</dbReference>
<protein>
    <submittedName>
        <fullName evidence="2">Uncharacterized protein</fullName>
    </submittedName>
</protein>
<sequence>MEFRVITDAMGRVLKIEQVGGSTILAAILGILFAPFLLMLFAGAIMIGAYYHWGTITGLFLVFTITLCILSHRGSQGKFGSSVLAAFLAFPYMIIAPLFFLAPFGFLADQTSVGDFLLAQGSQSRFWPSYLYFGLSPVFAIGISFLLVRFFGEWSNGGQKEKKQKTKQVQARKSGFARLKEAEKKLENRKKSR</sequence>
<evidence type="ECO:0000313" key="3">
    <source>
        <dbReference type="Proteomes" id="UP001156102"/>
    </source>
</evidence>
<feature type="transmembrane region" description="Helical" evidence="1">
    <location>
        <begin position="50"/>
        <end position="71"/>
    </location>
</feature>
<feature type="transmembrane region" description="Helical" evidence="1">
    <location>
        <begin position="21"/>
        <end position="44"/>
    </location>
</feature>